<keyword evidence="1" id="KW-0808">Transferase</keyword>
<dbReference type="Pfam" id="PF02661">
    <property type="entry name" value="Fic"/>
    <property type="match status" value="1"/>
</dbReference>
<dbReference type="RefSeq" id="WP_167273609.1">
    <property type="nucleotide sequence ID" value="NZ_JAASQJ010000004.1"/>
</dbReference>
<dbReference type="PROSITE" id="PS51459">
    <property type="entry name" value="FIDO"/>
    <property type="match status" value="1"/>
</dbReference>
<evidence type="ECO:0000256" key="1">
    <source>
        <dbReference type="ARBA" id="ARBA00022679"/>
    </source>
</evidence>
<organism evidence="9 10">
    <name type="scientific">Dyadobacter arcticus</name>
    <dbReference type="NCBI Taxonomy" id="1078754"/>
    <lineage>
        <taxon>Bacteria</taxon>
        <taxon>Pseudomonadati</taxon>
        <taxon>Bacteroidota</taxon>
        <taxon>Cytophagia</taxon>
        <taxon>Cytophagales</taxon>
        <taxon>Spirosomataceae</taxon>
        <taxon>Dyadobacter</taxon>
    </lineage>
</organism>
<dbReference type="EC" id="2.7.7.108" evidence="5"/>
<dbReference type="Gene3D" id="1.10.3290.10">
    <property type="entry name" value="Fido-like domain"/>
    <property type="match status" value="1"/>
</dbReference>
<evidence type="ECO:0000259" key="8">
    <source>
        <dbReference type="PROSITE" id="PS51459"/>
    </source>
</evidence>
<reference evidence="9 10" key="1">
    <citation type="submission" date="2020-03" db="EMBL/GenBank/DDBJ databases">
        <title>Genomic Encyclopedia of Type Strains, Phase IV (KMG-IV): sequencing the most valuable type-strain genomes for metagenomic binning, comparative biology and taxonomic classification.</title>
        <authorList>
            <person name="Goeker M."/>
        </authorList>
    </citation>
    <scope>NUCLEOTIDE SEQUENCE [LARGE SCALE GENOMIC DNA]</scope>
    <source>
        <strain evidence="9 10">DSM 102865</strain>
    </source>
</reference>
<evidence type="ECO:0000256" key="7">
    <source>
        <dbReference type="ARBA" id="ARBA00048696"/>
    </source>
</evidence>
<evidence type="ECO:0000256" key="4">
    <source>
        <dbReference type="ARBA" id="ARBA00022840"/>
    </source>
</evidence>
<dbReference type="EMBL" id="JAASQJ010000004">
    <property type="protein sequence ID" value="NIJ54765.1"/>
    <property type="molecule type" value="Genomic_DNA"/>
</dbReference>
<feature type="domain" description="Fido" evidence="8">
    <location>
        <begin position="50"/>
        <end position="191"/>
    </location>
</feature>
<evidence type="ECO:0000256" key="6">
    <source>
        <dbReference type="ARBA" id="ARBA00047939"/>
    </source>
</evidence>
<protein>
    <recommendedName>
        <fullName evidence="5">protein adenylyltransferase</fullName>
        <ecNumber evidence="5">2.7.7.108</ecNumber>
    </recommendedName>
</protein>
<dbReference type="SUPFAM" id="SSF140931">
    <property type="entry name" value="Fic-like"/>
    <property type="match status" value="1"/>
</dbReference>
<evidence type="ECO:0000256" key="3">
    <source>
        <dbReference type="ARBA" id="ARBA00022741"/>
    </source>
</evidence>
<evidence type="ECO:0000313" key="10">
    <source>
        <dbReference type="Proteomes" id="UP001179181"/>
    </source>
</evidence>
<evidence type="ECO:0000256" key="2">
    <source>
        <dbReference type="ARBA" id="ARBA00022695"/>
    </source>
</evidence>
<dbReference type="InterPro" id="IPR003812">
    <property type="entry name" value="Fido"/>
</dbReference>
<proteinExistence type="predicted"/>
<comment type="catalytic activity">
    <reaction evidence="7">
        <text>L-tyrosyl-[protein] + ATP = O-(5'-adenylyl)-L-tyrosyl-[protein] + diphosphate</text>
        <dbReference type="Rhea" id="RHEA:54288"/>
        <dbReference type="Rhea" id="RHEA-COMP:10136"/>
        <dbReference type="Rhea" id="RHEA-COMP:13846"/>
        <dbReference type="ChEBI" id="CHEBI:30616"/>
        <dbReference type="ChEBI" id="CHEBI:33019"/>
        <dbReference type="ChEBI" id="CHEBI:46858"/>
        <dbReference type="ChEBI" id="CHEBI:83624"/>
        <dbReference type="EC" id="2.7.7.108"/>
    </reaction>
</comment>
<dbReference type="InterPro" id="IPR036597">
    <property type="entry name" value="Fido-like_dom_sf"/>
</dbReference>
<accession>A0ABX0USN7</accession>
<comment type="catalytic activity">
    <reaction evidence="6">
        <text>L-threonyl-[protein] + ATP = 3-O-(5'-adenylyl)-L-threonyl-[protein] + diphosphate</text>
        <dbReference type="Rhea" id="RHEA:54292"/>
        <dbReference type="Rhea" id="RHEA-COMP:11060"/>
        <dbReference type="Rhea" id="RHEA-COMP:13847"/>
        <dbReference type="ChEBI" id="CHEBI:30013"/>
        <dbReference type="ChEBI" id="CHEBI:30616"/>
        <dbReference type="ChEBI" id="CHEBI:33019"/>
        <dbReference type="ChEBI" id="CHEBI:138113"/>
        <dbReference type="EC" id="2.7.7.108"/>
    </reaction>
</comment>
<keyword evidence="10" id="KW-1185">Reference proteome</keyword>
<comment type="caution">
    <text evidence="9">The sequence shown here is derived from an EMBL/GenBank/DDBJ whole genome shotgun (WGS) entry which is preliminary data.</text>
</comment>
<name>A0ABX0USN7_9BACT</name>
<gene>
    <name evidence="9" type="ORF">FHS68_003952</name>
</gene>
<evidence type="ECO:0000256" key="5">
    <source>
        <dbReference type="ARBA" id="ARBA00034531"/>
    </source>
</evidence>
<sequence length="193" mass="22499">MRYLIPFDQGEFPVNKLGLINADEIAVVEFEGFLKAELMLTEQLSRKTKFDCRYLLNIHSLAMSDLYDFAGKWRNVNLSKGGFLFASAQFLPQIMHEFEKAFLKTFSIKFTSISELIEHVARSHAELLFIHPFREGNGRTSRVLANLMFRKHGSDIPDWTQLDQNKFQEYVRAVQQVAHKNYEPMISLMNQLF</sequence>
<dbReference type="PANTHER" id="PTHR39560">
    <property type="entry name" value="PROTEIN ADENYLYLTRANSFERASE FIC-RELATED"/>
    <property type="match status" value="1"/>
</dbReference>
<keyword evidence="3" id="KW-0547">Nucleotide-binding</keyword>
<evidence type="ECO:0000313" key="9">
    <source>
        <dbReference type="EMBL" id="NIJ54765.1"/>
    </source>
</evidence>
<dbReference type="Proteomes" id="UP001179181">
    <property type="component" value="Unassembled WGS sequence"/>
</dbReference>
<dbReference type="PANTHER" id="PTHR39560:SF1">
    <property type="entry name" value="PROTEIN ADENYLYLTRANSFERASE FIC-RELATED"/>
    <property type="match status" value="1"/>
</dbReference>
<keyword evidence="2" id="KW-0548">Nucleotidyltransferase</keyword>
<keyword evidence="4" id="KW-0067">ATP-binding</keyword>